<evidence type="ECO:0000256" key="2">
    <source>
        <dbReference type="ARBA" id="ARBA00023125"/>
    </source>
</evidence>
<dbReference type="PANTHER" id="PTHR10015:SF456">
    <property type="entry name" value="E2F_DP FAMILY WINGED-HELIX DNA-BINDING DOMAIN-CONTAINING PROTEIN-RELATED"/>
    <property type="match status" value="1"/>
</dbReference>
<dbReference type="EMBL" id="LGUB01001570">
    <property type="protein sequence ID" value="KRH91742.1"/>
    <property type="molecule type" value="Genomic_DNA"/>
</dbReference>
<evidence type="ECO:0000256" key="1">
    <source>
        <dbReference type="ARBA" id="ARBA00004123"/>
    </source>
</evidence>
<dbReference type="GO" id="GO:0000978">
    <property type="term" value="F:RNA polymerase II cis-regulatory region sequence-specific DNA binding"/>
    <property type="evidence" value="ECO:0007669"/>
    <property type="project" value="TreeGrafter"/>
</dbReference>
<feature type="compositionally biased region" description="Basic and acidic residues" evidence="5">
    <location>
        <begin position="7"/>
        <end position="27"/>
    </location>
</feature>
<evidence type="ECO:0000256" key="4">
    <source>
        <dbReference type="RuleBase" id="RU004020"/>
    </source>
</evidence>
<dbReference type="GO" id="GO:0005634">
    <property type="term" value="C:nucleus"/>
    <property type="evidence" value="ECO:0007669"/>
    <property type="project" value="UniProtKB-SubCell"/>
</dbReference>
<keyword evidence="3" id="KW-0539">Nucleus</keyword>
<dbReference type="VEuPathDB" id="MicrosporidiaDB:M153_283630003"/>
<gene>
    <name evidence="7" type="ORF">M153_283630003</name>
</gene>
<comment type="similarity">
    <text evidence="4">Belongs to the HSF family.</text>
</comment>
<dbReference type="GO" id="GO:0003700">
    <property type="term" value="F:DNA-binding transcription factor activity"/>
    <property type="evidence" value="ECO:0007669"/>
    <property type="project" value="InterPro"/>
</dbReference>
<evidence type="ECO:0000313" key="8">
    <source>
        <dbReference type="Proteomes" id="UP000051530"/>
    </source>
</evidence>
<reference evidence="7 8" key="1">
    <citation type="submission" date="2015-07" db="EMBL/GenBank/DDBJ databases">
        <title>The genome of Pseudoloma neurophilia, a relevant intracellular parasite of the zebrafish.</title>
        <authorList>
            <person name="Ndikumana S."/>
            <person name="Pelin A."/>
            <person name="Sanders J."/>
            <person name="Corradi N."/>
        </authorList>
    </citation>
    <scope>NUCLEOTIDE SEQUENCE [LARGE SCALE GENOMIC DNA]</scope>
    <source>
        <strain evidence="7 8">MK1</strain>
    </source>
</reference>
<organism evidence="7 8">
    <name type="scientific">Pseudoloma neurophilia</name>
    <dbReference type="NCBI Taxonomy" id="146866"/>
    <lineage>
        <taxon>Eukaryota</taxon>
        <taxon>Fungi</taxon>
        <taxon>Fungi incertae sedis</taxon>
        <taxon>Microsporidia</taxon>
        <taxon>Pseudoloma</taxon>
    </lineage>
</organism>
<dbReference type="PANTHER" id="PTHR10015">
    <property type="entry name" value="HEAT SHOCK TRANSCRIPTION FACTOR"/>
    <property type="match status" value="1"/>
</dbReference>
<dbReference type="GO" id="GO:0006357">
    <property type="term" value="P:regulation of transcription by RNA polymerase II"/>
    <property type="evidence" value="ECO:0007669"/>
    <property type="project" value="TreeGrafter"/>
</dbReference>
<feature type="domain" description="HSF-type DNA-binding" evidence="6">
    <location>
        <begin position="31"/>
        <end position="124"/>
    </location>
</feature>
<dbReference type="SMART" id="SM00415">
    <property type="entry name" value="HSF"/>
    <property type="match status" value="1"/>
</dbReference>
<evidence type="ECO:0000256" key="5">
    <source>
        <dbReference type="SAM" id="MobiDB-lite"/>
    </source>
</evidence>
<feature type="region of interest" description="Disordered" evidence="5">
    <location>
        <begin position="1"/>
        <end position="27"/>
    </location>
</feature>
<dbReference type="OrthoDB" id="60033at2759"/>
<keyword evidence="7" id="KW-0346">Stress response</keyword>
<evidence type="ECO:0000259" key="6">
    <source>
        <dbReference type="SMART" id="SM00415"/>
    </source>
</evidence>
<keyword evidence="8" id="KW-1185">Reference proteome</keyword>
<keyword evidence="2" id="KW-0238">DNA-binding</keyword>
<comment type="caution">
    <text evidence="7">The sequence shown here is derived from an EMBL/GenBank/DDBJ whole genome shotgun (WGS) entry which is preliminary data.</text>
</comment>
<dbReference type="InterPro" id="IPR036388">
    <property type="entry name" value="WH-like_DNA-bd_sf"/>
</dbReference>
<evidence type="ECO:0000256" key="3">
    <source>
        <dbReference type="ARBA" id="ARBA00023242"/>
    </source>
</evidence>
<proteinExistence type="inferred from homology"/>
<protein>
    <submittedName>
        <fullName evidence="7">Putative heat shock transcription factor</fullName>
    </submittedName>
</protein>
<feature type="non-terminal residue" evidence="7">
    <location>
        <position position="174"/>
    </location>
</feature>
<evidence type="ECO:0000313" key="7">
    <source>
        <dbReference type="EMBL" id="KRH91742.1"/>
    </source>
</evidence>
<dbReference type="InterPro" id="IPR000232">
    <property type="entry name" value="HSF_DNA-bd"/>
</dbReference>
<dbReference type="InterPro" id="IPR036390">
    <property type="entry name" value="WH_DNA-bd_sf"/>
</dbReference>
<dbReference type="Gene3D" id="1.10.10.10">
    <property type="entry name" value="Winged helix-like DNA-binding domain superfamily/Winged helix DNA-binding domain"/>
    <property type="match status" value="1"/>
</dbReference>
<dbReference type="SUPFAM" id="SSF46785">
    <property type="entry name" value="Winged helix' DNA-binding domain"/>
    <property type="match status" value="1"/>
</dbReference>
<dbReference type="AlphaFoldDB" id="A0A0R0LWC7"/>
<feature type="non-terminal residue" evidence="7">
    <location>
        <position position="1"/>
    </location>
</feature>
<dbReference type="Pfam" id="PF00447">
    <property type="entry name" value="HSF_DNA-bind"/>
    <property type="match status" value="1"/>
</dbReference>
<accession>A0A0R0LWC7</accession>
<comment type="subcellular location">
    <subcellularLocation>
        <location evidence="1">Nucleus</location>
    </subcellularLocation>
</comment>
<sequence length="174" mass="20757">DRPKKNSNTEKTEDRPKTEESHKTTQDRPKNISKFIFLLHRLVCSNDHPSLSWIDENSFAIQDRSIFEREILPILSKSHEFSGFIRQLNGYGFKKQPGKIPIYKNENFTYDGKNLFKMKRINKKINDDQNYNNIQEETSLIPHSDQIFHSYNNFIPQQSVFQNFRLLDDKNYQK</sequence>
<name>A0A0R0LWC7_9MICR</name>
<dbReference type="Proteomes" id="UP000051530">
    <property type="component" value="Unassembled WGS sequence"/>
</dbReference>
<dbReference type="GO" id="GO:0034605">
    <property type="term" value="P:cellular response to heat"/>
    <property type="evidence" value="ECO:0007669"/>
    <property type="project" value="TreeGrafter"/>
</dbReference>